<dbReference type="Proteomes" id="UP000887540">
    <property type="component" value="Unplaced"/>
</dbReference>
<dbReference type="WBParaSite" id="ACRNAN_scaffold9416.g23143.t1">
    <property type="protein sequence ID" value="ACRNAN_scaffold9416.g23143.t1"/>
    <property type="gene ID" value="ACRNAN_scaffold9416.g23143"/>
</dbReference>
<feature type="region of interest" description="Disordered" evidence="1">
    <location>
        <begin position="1"/>
        <end position="21"/>
    </location>
</feature>
<name>A0A914EP32_9BILA</name>
<evidence type="ECO:0000313" key="2">
    <source>
        <dbReference type="Proteomes" id="UP000887540"/>
    </source>
</evidence>
<sequence>MVKGVYDGTGSMGGSLTTVTEPGGDLIQIEKMKKDLDEIPPNFFYSSARIVPTYEPQSNAWTR</sequence>
<keyword evidence="2" id="KW-1185">Reference proteome</keyword>
<protein>
    <submittedName>
        <fullName evidence="3">Uncharacterized protein</fullName>
    </submittedName>
</protein>
<organism evidence="2 3">
    <name type="scientific">Acrobeloides nanus</name>
    <dbReference type="NCBI Taxonomy" id="290746"/>
    <lineage>
        <taxon>Eukaryota</taxon>
        <taxon>Metazoa</taxon>
        <taxon>Ecdysozoa</taxon>
        <taxon>Nematoda</taxon>
        <taxon>Chromadorea</taxon>
        <taxon>Rhabditida</taxon>
        <taxon>Tylenchina</taxon>
        <taxon>Cephalobomorpha</taxon>
        <taxon>Cephaloboidea</taxon>
        <taxon>Cephalobidae</taxon>
        <taxon>Acrobeloides</taxon>
    </lineage>
</organism>
<dbReference type="AlphaFoldDB" id="A0A914EP32"/>
<accession>A0A914EP32</accession>
<evidence type="ECO:0000256" key="1">
    <source>
        <dbReference type="SAM" id="MobiDB-lite"/>
    </source>
</evidence>
<evidence type="ECO:0000313" key="3">
    <source>
        <dbReference type="WBParaSite" id="ACRNAN_scaffold9416.g23143.t1"/>
    </source>
</evidence>
<reference evidence="3" key="1">
    <citation type="submission" date="2022-11" db="UniProtKB">
        <authorList>
            <consortium name="WormBaseParasite"/>
        </authorList>
    </citation>
    <scope>IDENTIFICATION</scope>
</reference>
<proteinExistence type="predicted"/>